<dbReference type="Gene3D" id="1.20.1390.10">
    <property type="entry name" value="PWI domain"/>
    <property type="match status" value="1"/>
</dbReference>
<dbReference type="SUPFAM" id="SSF54928">
    <property type="entry name" value="RNA-binding domain, RBD"/>
    <property type="match status" value="1"/>
</dbReference>
<dbReference type="STRING" id="312017.Q22R89"/>
<evidence type="ECO:0000313" key="6">
    <source>
        <dbReference type="Proteomes" id="UP000009168"/>
    </source>
</evidence>
<dbReference type="InParanoid" id="Q22R89"/>
<dbReference type="InterPro" id="IPR035979">
    <property type="entry name" value="RBD_domain_sf"/>
</dbReference>
<name>Q22R89_TETTS</name>
<dbReference type="PANTHER" id="PTHR18806:SF4">
    <property type="entry name" value="RNA-BINDING PROTEIN 25"/>
    <property type="match status" value="1"/>
</dbReference>
<feature type="compositionally biased region" description="Low complexity" evidence="2">
    <location>
        <begin position="151"/>
        <end position="168"/>
    </location>
</feature>
<proteinExistence type="predicted"/>
<keyword evidence="6" id="KW-1185">Reference proteome</keyword>
<feature type="domain" description="RRM" evidence="3">
    <location>
        <begin position="172"/>
        <end position="249"/>
    </location>
</feature>
<feature type="compositionally biased region" description="Basic and acidic residues" evidence="2">
    <location>
        <begin position="307"/>
        <end position="401"/>
    </location>
</feature>
<feature type="region of interest" description="Disordered" evidence="2">
    <location>
        <begin position="597"/>
        <end position="617"/>
    </location>
</feature>
<dbReference type="PROSITE" id="PS50102">
    <property type="entry name" value="RRM"/>
    <property type="match status" value="1"/>
</dbReference>
<dbReference type="RefSeq" id="XP_001008478.2">
    <property type="nucleotide sequence ID" value="XM_001008478.2"/>
</dbReference>
<gene>
    <name evidence="5" type="ORF">TTHERM_00023920</name>
</gene>
<dbReference type="GO" id="GO:0003723">
    <property type="term" value="F:RNA binding"/>
    <property type="evidence" value="ECO:0007669"/>
    <property type="project" value="UniProtKB-UniRule"/>
</dbReference>
<feature type="region of interest" description="Disordered" evidence="2">
    <location>
        <begin position="139"/>
        <end position="168"/>
    </location>
</feature>
<dbReference type="Pfam" id="PF00076">
    <property type="entry name" value="RRM_1"/>
    <property type="match status" value="1"/>
</dbReference>
<dbReference type="SMART" id="SM00360">
    <property type="entry name" value="RRM"/>
    <property type="match status" value="1"/>
</dbReference>
<dbReference type="InterPro" id="IPR012677">
    <property type="entry name" value="Nucleotide-bd_a/b_plait_sf"/>
</dbReference>
<dbReference type="Proteomes" id="UP000009168">
    <property type="component" value="Unassembled WGS sequence"/>
</dbReference>
<dbReference type="Gene3D" id="3.30.70.330">
    <property type="match status" value="1"/>
</dbReference>
<evidence type="ECO:0000256" key="1">
    <source>
        <dbReference type="PROSITE-ProRule" id="PRU00176"/>
    </source>
</evidence>
<evidence type="ECO:0000259" key="4">
    <source>
        <dbReference type="PROSITE" id="PS51025"/>
    </source>
</evidence>
<dbReference type="SMART" id="SM00311">
    <property type="entry name" value="PWI"/>
    <property type="match status" value="1"/>
</dbReference>
<evidence type="ECO:0000256" key="2">
    <source>
        <dbReference type="SAM" id="MobiDB-lite"/>
    </source>
</evidence>
<dbReference type="Pfam" id="PF01480">
    <property type="entry name" value="PWI"/>
    <property type="match status" value="1"/>
</dbReference>
<protein>
    <submittedName>
        <fullName evidence="5">RNA recognition motif protein</fullName>
    </submittedName>
</protein>
<dbReference type="PANTHER" id="PTHR18806">
    <property type="entry name" value="RBM25 PROTEIN"/>
    <property type="match status" value="1"/>
</dbReference>
<dbReference type="EMBL" id="GG662845">
    <property type="protein sequence ID" value="EAR88233.2"/>
    <property type="molecule type" value="Genomic_DNA"/>
</dbReference>
<dbReference type="CDD" id="cd12446">
    <property type="entry name" value="RRM_RBM25"/>
    <property type="match status" value="1"/>
</dbReference>
<evidence type="ECO:0000259" key="3">
    <source>
        <dbReference type="PROSITE" id="PS50102"/>
    </source>
</evidence>
<dbReference type="KEGG" id="tet:TTHERM_00023920"/>
<dbReference type="GeneID" id="7828725"/>
<dbReference type="HOGENOM" id="CLU_349015_0_0_1"/>
<dbReference type="AlphaFoldDB" id="Q22R89"/>
<dbReference type="InterPro" id="IPR002483">
    <property type="entry name" value="PWI_dom"/>
</dbReference>
<dbReference type="OrthoDB" id="310420at2759"/>
<feature type="region of interest" description="Disordered" evidence="2">
    <location>
        <begin position="307"/>
        <end position="446"/>
    </location>
</feature>
<dbReference type="PROSITE" id="PS51025">
    <property type="entry name" value="PWI"/>
    <property type="match status" value="1"/>
</dbReference>
<sequence length="734" mass="86531">MSDMNNMMRMPGQPPNGMPMQPPMNLNPQMIPGQMVPPPFMGPGNQPMRQMPMNNQQPPMFPPQQIPGMPPFPHHMGHPPPHGMMNQFQQFPPMNQMPNMPPFQPPNFQVPPPMMGQQPQIQVAPSIHAPPLLNNAPQNPNMIRETITGGPSAIPSSSAPPSNTSSSDSQWLKLFVNNIHPDVPDEFIKKLLEECGQVEKWKRQSDEKGNLNKFGIVEYKMFESVLKCIRILDGFEIMDEKLVVKSSQTTQTFIEQWKQLKSKKWEEEQKQKASTEFESFDQFLEKDDSVIRERIELHMKSIDEKVEKVREKKREDEEKKLHPREKDRDNKKKQQQREIEKKGKEKLKEWLQVEEDMAREKRKEREREKERDRIRQKALERELTYTDDIDRHKQRGRMMERKRQRQRELEEDENDRKKELELLNPPEPEFNIPMPEEPLDDYEPSSSNGINGQHNHTDKIDRGVINLNFEEIDLSQSKKPNEEVIEYTIENPRNNIINQTINKLNIQFKQDFSDKIQKGEYVMPAMEEEYQEPVANINEYHSSRAMQIESDNKDPSIKQIFGNLDEEEEEERQRNLRKTELPKIGHARFVEQREIIRKQQNESGEEKTPAPRQLSEEEMKKELKEILQRVPPISGNNSALFSFNFNWELFEKSGLLDKKIKPFLLKKSQELLGQEEQGFVDLIVKKFTQRPTPEKLVRQIVKILDEDESEKFIASLWRIMIFETLKYEKFLHIV</sequence>
<reference evidence="6" key="1">
    <citation type="journal article" date="2006" name="PLoS Biol.">
        <title>Macronuclear genome sequence of the ciliate Tetrahymena thermophila, a model eukaryote.</title>
        <authorList>
            <person name="Eisen J.A."/>
            <person name="Coyne R.S."/>
            <person name="Wu M."/>
            <person name="Wu D."/>
            <person name="Thiagarajan M."/>
            <person name="Wortman J.R."/>
            <person name="Badger J.H."/>
            <person name="Ren Q."/>
            <person name="Amedeo P."/>
            <person name="Jones K.M."/>
            <person name="Tallon L.J."/>
            <person name="Delcher A.L."/>
            <person name="Salzberg S.L."/>
            <person name="Silva J.C."/>
            <person name="Haas B.J."/>
            <person name="Majoros W.H."/>
            <person name="Farzad M."/>
            <person name="Carlton J.M."/>
            <person name="Smith R.K. Jr."/>
            <person name="Garg J."/>
            <person name="Pearlman R.E."/>
            <person name="Karrer K.M."/>
            <person name="Sun L."/>
            <person name="Manning G."/>
            <person name="Elde N.C."/>
            <person name="Turkewitz A.P."/>
            <person name="Asai D.J."/>
            <person name="Wilkes D.E."/>
            <person name="Wang Y."/>
            <person name="Cai H."/>
            <person name="Collins K."/>
            <person name="Stewart B.A."/>
            <person name="Lee S.R."/>
            <person name="Wilamowska K."/>
            <person name="Weinberg Z."/>
            <person name="Ruzzo W.L."/>
            <person name="Wloga D."/>
            <person name="Gaertig J."/>
            <person name="Frankel J."/>
            <person name="Tsao C.-C."/>
            <person name="Gorovsky M.A."/>
            <person name="Keeling P.J."/>
            <person name="Waller R.F."/>
            <person name="Patron N.J."/>
            <person name="Cherry J.M."/>
            <person name="Stover N.A."/>
            <person name="Krieger C.J."/>
            <person name="del Toro C."/>
            <person name="Ryder H.F."/>
            <person name="Williamson S.C."/>
            <person name="Barbeau R.A."/>
            <person name="Hamilton E.P."/>
            <person name="Orias E."/>
        </authorList>
    </citation>
    <scope>NUCLEOTIDE SEQUENCE [LARGE SCALE GENOMIC DNA]</scope>
    <source>
        <strain evidence="6">SB210</strain>
    </source>
</reference>
<dbReference type="InterPro" id="IPR034268">
    <property type="entry name" value="RBM25_RRM"/>
</dbReference>
<accession>Q22R89</accession>
<feature type="domain" description="PWI" evidence="4">
    <location>
        <begin position="638"/>
        <end position="734"/>
    </location>
</feature>
<keyword evidence="1" id="KW-0694">RNA-binding</keyword>
<dbReference type="InterPro" id="IPR052768">
    <property type="entry name" value="RBM25"/>
</dbReference>
<organism evidence="5 6">
    <name type="scientific">Tetrahymena thermophila (strain SB210)</name>
    <dbReference type="NCBI Taxonomy" id="312017"/>
    <lineage>
        <taxon>Eukaryota</taxon>
        <taxon>Sar</taxon>
        <taxon>Alveolata</taxon>
        <taxon>Ciliophora</taxon>
        <taxon>Intramacronucleata</taxon>
        <taxon>Oligohymenophorea</taxon>
        <taxon>Hymenostomatida</taxon>
        <taxon>Tetrahymenina</taxon>
        <taxon>Tetrahymenidae</taxon>
        <taxon>Tetrahymena</taxon>
    </lineage>
</organism>
<dbReference type="InterPro" id="IPR000504">
    <property type="entry name" value="RRM_dom"/>
</dbReference>
<evidence type="ECO:0000313" key="5">
    <source>
        <dbReference type="EMBL" id="EAR88233.2"/>
    </source>
</evidence>